<dbReference type="AlphaFoldDB" id="F1ZCH7"/>
<dbReference type="FunCoup" id="F1ZCH7">
    <property type="interactions" value="458"/>
</dbReference>
<comment type="caution">
    <text evidence="3">The sequence shown here is derived from an EMBL/GenBank/DDBJ whole genome shotgun (WGS) entry which is preliminary data.</text>
</comment>
<protein>
    <submittedName>
        <fullName evidence="3">Class II aldolase/adducin family protein</fullName>
    </submittedName>
</protein>
<keyword evidence="4" id="KW-1185">Reference proteome</keyword>
<dbReference type="Pfam" id="PF00596">
    <property type="entry name" value="Aldolase_II"/>
    <property type="match status" value="1"/>
</dbReference>
<dbReference type="InterPro" id="IPR036409">
    <property type="entry name" value="Aldolase_II/adducin_N_sf"/>
</dbReference>
<dbReference type="STRING" id="983920.Y88_3067"/>
<name>F1ZCH7_9SPHN</name>
<dbReference type="Proteomes" id="UP000004728">
    <property type="component" value="Unassembled WGS sequence"/>
</dbReference>
<dbReference type="PANTHER" id="PTHR10672">
    <property type="entry name" value="ADDUCIN"/>
    <property type="match status" value="1"/>
</dbReference>
<feature type="domain" description="Class II aldolase/adducin N-terminal" evidence="2">
    <location>
        <begin position="20"/>
        <end position="196"/>
    </location>
</feature>
<evidence type="ECO:0000313" key="3">
    <source>
        <dbReference type="EMBL" id="EGD57741.1"/>
    </source>
</evidence>
<accession>F1ZCH7</accession>
<dbReference type="Gene3D" id="3.40.225.10">
    <property type="entry name" value="Class II aldolase/adducin N-terminal domain"/>
    <property type="match status" value="1"/>
</dbReference>
<dbReference type="InterPro" id="IPR051017">
    <property type="entry name" value="Aldolase-II_Adducin_sf"/>
</dbReference>
<organism evidence="3 4">
    <name type="scientific">Novosphingobium nitrogenifigens DSM 19370</name>
    <dbReference type="NCBI Taxonomy" id="983920"/>
    <lineage>
        <taxon>Bacteria</taxon>
        <taxon>Pseudomonadati</taxon>
        <taxon>Pseudomonadota</taxon>
        <taxon>Alphaproteobacteria</taxon>
        <taxon>Sphingomonadales</taxon>
        <taxon>Sphingomonadaceae</taxon>
        <taxon>Novosphingobium</taxon>
    </lineage>
</organism>
<dbReference type="HOGENOM" id="CLU_006033_0_0_5"/>
<dbReference type="GO" id="GO:0005856">
    <property type="term" value="C:cytoskeleton"/>
    <property type="evidence" value="ECO:0007669"/>
    <property type="project" value="TreeGrafter"/>
</dbReference>
<evidence type="ECO:0000256" key="1">
    <source>
        <dbReference type="ARBA" id="ARBA00037961"/>
    </source>
</evidence>
<dbReference type="EMBL" id="AEWJ01000054">
    <property type="protein sequence ID" value="EGD57741.1"/>
    <property type="molecule type" value="Genomic_DNA"/>
</dbReference>
<dbReference type="PANTHER" id="PTHR10672:SF3">
    <property type="entry name" value="PROTEIN HU-LI TAI SHAO"/>
    <property type="match status" value="1"/>
</dbReference>
<dbReference type="GO" id="GO:0051015">
    <property type="term" value="F:actin filament binding"/>
    <property type="evidence" value="ECO:0007669"/>
    <property type="project" value="TreeGrafter"/>
</dbReference>
<comment type="similarity">
    <text evidence="1">Belongs to the aldolase class II family.</text>
</comment>
<dbReference type="InParanoid" id="F1ZCH7"/>
<evidence type="ECO:0000259" key="2">
    <source>
        <dbReference type="SMART" id="SM01007"/>
    </source>
</evidence>
<dbReference type="eggNOG" id="COG0235">
    <property type="taxonomic scope" value="Bacteria"/>
</dbReference>
<proteinExistence type="inferred from homology"/>
<dbReference type="SUPFAM" id="SSF53639">
    <property type="entry name" value="AraD/HMP-PK domain-like"/>
    <property type="match status" value="1"/>
</dbReference>
<sequence>MPADRQDFGRFDNAERQTRYELAACYRLAARYGMTDIIYTHISARIPGTNEILINRFGDMFHEVKASNLVKFTIEDTPSEQDVNPAGYLIHSAIHGARHDVGCVMHTHTVAGIAVACQTKGLLPISQHALQFYNRIGYHDYEGIALLDDEKPRLVKDLGTHGALVLRNHGLLTAYATIAETFAAMYNLERACQIQIAAMTGGAELYPIPDHICELTAQQTVGFAGQETGVPEWTALLRDLALTDPDFAD</sequence>
<dbReference type="NCBIfam" id="NF005451">
    <property type="entry name" value="PRK07044.1"/>
    <property type="match status" value="1"/>
</dbReference>
<evidence type="ECO:0000313" key="4">
    <source>
        <dbReference type="Proteomes" id="UP000004728"/>
    </source>
</evidence>
<dbReference type="InterPro" id="IPR001303">
    <property type="entry name" value="Aldolase_II/adducin_N"/>
</dbReference>
<gene>
    <name evidence="3" type="ORF">Y88_3067</name>
</gene>
<dbReference type="SMART" id="SM01007">
    <property type="entry name" value="Aldolase_II"/>
    <property type="match status" value="1"/>
</dbReference>
<reference evidence="3 4" key="1">
    <citation type="journal article" date="2012" name="J. Bacteriol.">
        <title>Draft Genome Sequence of Novosphingobium nitrogenifigens Y88T.</title>
        <authorList>
            <person name="Strabala T.J."/>
            <person name="Macdonald L."/>
            <person name="Liu V."/>
            <person name="Smit A.M."/>
        </authorList>
    </citation>
    <scope>NUCLEOTIDE SEQUENCE [LARGE SCALE GENOMIC DNA]</scope>
    <source>
        <strain evidence="3 4">DSM 19370</strain>
    </source>
</reference>